<gene>
    <name evidence="1" type="ORF">g.54438</name>
</gene>
<feature type="non-terminal residue" evidence="1">
    <location>
        <position position="124"/>
    </location>
</feature>
<sequence length="124" mass="14186">KDTILQPEQYEQILAEHGTVHQVGVTVPVYDFKSESEKIQKKPGSWHFKFNPSKRIILKKNKDNTAVVVKGEVAYRTDTCTFRQVTKPNCIHQNIMLIEVKKGVSLKPLKVRDVAKLLSKHFGD</sequence>
<proteinExistence type="predicted"/>
<accession>A0A1B6L7S1</accession>
<organism evidence="1">
    <name type="scientific">Graphocephala atropunctata</name>
    <dbReference type="NCBI Taxonomy" id="36148"/>
    <lineage>
        <taxon>Eukaryota</taxon>
        <taxon>Metazoa</taxon>
        <taxon>Ecdysozoa</taxon>
        <taxon>Arthropoda</taxon>
        <taxon>Hexapoda</taxon>
        <taxon>Insecta</taxon>
        <taxon>Pterygota</taxon>
        <taxon>Neoptera</taxon>
        <taxon>Paraneoptera</taxon>
        <taxon>Hemiptera</taxon>
        <taxon>Auchenorrhyncha</taxon>
        <taxon>Membracoidea</taxon>
        <taxon>Cicadellidae</taxon>
        <taxon>Cicadellinae</taxon>
        <taxon>Cicadellini</taxon>
        <taxon>Graphocephala</taxon>
    </lineage>
</organism>
<reference evidence="1" key="1">
    <citation type="submission" date="2015-11" db="EMBL/GenBank/DDBJ databases">
        <title>De novo transcriptome assembly of four potential Pierce s Disease insect vectors from Arizona vineyards.</title>
        <authorList>
            <person name="Tassone E.E."/>
        </authorList>
    </citation>
    <scope>NUCLEOTIDE SEQUENCE</scope>
</reference>
<evidence type="ECO:0000313" key="1">
    <source>
        <dbReference type="EMBL" id="JAT19564.1"/>
    </source>
</evidence>
<protein>
    <submittedName>
        <fullName evidence="1">Uncharacterized protein</fullName>
    </submittedName>
</protein>
<dbReference type="EMBL" id="GEBQ01020413">
    <property type="protein sequence ID" value="JAT19564.1"/>
    <property type="molecule type" value="Transcribed_RNA"/>
</dbReference>
<name>A0A1B6L7S1_9HEMI</name>
<dbReference type="AlphaFoldDB" id="A0A1B6L7S1"/>
<feature type="non-terminal residue" evidence="1">
    <location>
        <position position="1"/>
    </location>
</feature>